<name>A0A9Q1QR40_9CARY</name>
<gene>
    <name evidence="2" type="ORF">Cgig2_020238</name>
</gene>
<dbReference type="Pfam" id="PF04031">
    <property type="entry name" value="Las1"/>
    <property type="match status" value="1"/>
</dbReference>
<feature type="region of interest" description="Disordered" evidence="1">
    <location>
        <begin position="551"/>
        <end position="574"/>
    </location>
</feature>
<evidence type="ECO:0000256" key="1">
    <source>
        <dbReference type="SAM" id="MobiDB-lite"/>
    </source>
</evidence>
<proteinExistence type="predicted"/>
<dbReference type="PANTHER" id="PTHR15002:SF0">
    <property type="entry name" value="RIBOSOMAL BIOGENESIS PROTEIN LAS1L"/>
    <property type="match status" value="1"/>
</dbReference>
<evidence type="ECO:0008006" key="4">
    <source>
        <dbReference type="Google" id="ProtNLM"/>
    </source>
</evidence>
<dbReference type="GO" id="GO:0004519">
    <property type="term" value="F:endonuclease activity"/>
    <property type="evidence" value="ECO:0007669"/>
    <property type="project" value="InterPro"/>
</dbReference>
<evidence type="ECO:0000313" key="3">
    <source>
        <dbReference type="Proteomes" id="UP001153076"/>
    </source>
</evidence>
<dbReference type="GO" id="GO:0000460">
    <property type="term" value="P:maturation of 5.8S rRNA"/>
    <property type="evidence" value="ECO:0007669"/>
    <property type="project" value="TreeGrafter"/>
</dbReference>
<sequence>MEPLLGFKETTTILDENHKLVPWLNWDEWDFVRRSLFSSSSDSVAKALRRVAAWRSRGCLPVVIEVTASIIEIQQKDPHFRVDLTAGASDSEEMLSMLYTMAIMRLVNGVIEKTRKKREVSIAEAAAAIGIPRMLIDIRHEGSHRDLPSLRLLRLASVTALNWLKFYYWIPQKNAIPYQSGKSANVRKEIRSRLRELAFILKMKRHSGSSCSEVKGKRAKHNEQLMGAIVHGRNKFFSLMAGKSQSPKYIGSRKQLARNLRNLARLYSFFSSDVVSVLLEFLLKAPNSTDAMDSPDDFQINLNLEVAQAVFDEWKPVIIKFSKQEPELLLSLLKALLDIIESRKTIRDDFGGACFSLLQYDLETRRIAVLSSLFAWLVLPLKGLKSQHDEDQGSQTEVTCTMPKPALIGLMTRCLYISDLENHELLGSALLLGKMADSSCVKEKLHKLSLLTSLHLRATEESPSDMKAEDLIRQDKHLRQAAEKLELLKLRRSSNASALKTGDANVKNTNVWTVAKSWNPCPIGMLPRAVGSSGCLPVLDHDLDYKHEVASTSMDEEEHRELGQGNKREPSCDMETLNDSSIERMRETENFYSSEANDLNVNLPSDGLKGRLLIGGVWRRVGDQELQDIKSRVGILVNRRKSSHLLKR</sequence>
<dbReference type="GO" id="GO:0000470">
    <property type="term" value="P:maturation of LSU-rRNA"/>
    <property type="evidence" value="ECO:0007669"/>
    <property type="project" value="TreeGrafter"/>
</dbReference>
<dbReference type="PANTHER" id="PTHR15002">
    <property type="entry name" value="RIBOSOMAL BIOGENESIS PROTEIN LAS1L"/>
    <property type="match status" value="1"/>
</dbReference>
<dbReference type="GO" id="GO:0030687">
    <property type="term" value="C:preribosome, large subunit precursor"/>
    <property type="evidence" value="ECO:0007669"/>
    <property type="project" value="TreeGrafter"/>
</dbReference>
<dbReference type="Proteomes" id="UP001153076">
    <property type="component" value="Unassembled WGS sequence"/>
</dbReference>
<organism evidence="2 3">
    <name type="scientific">Carnegiea gigantea</name>
    <dbReference type="NCBI Taxonomy" id="171969"/>
    <lineage>
        <taxon>Eukaryota</taxon>
        <taxon>Viridiplantae</taxon>
        <taxon>Streptophyta</taxon>
        <taxon>Embryophyta</taxon>
        <taxon>Tracheophyta</taxon>
        <taxon>Spermatophyta</taxon>
        <taxon>Magnoliopsida</taxon>
        <taxon>eudicotyledons</taxon>
        <taxon>Gunneridae</taxon>
        <taxon>Pentapetalae</taxon>
        <taxon>Caryophyllales</taxon>
        <taxon>Cactineae</taxon>
        <taxon>Cactaceae</taxon>
        <taxon>Cactoideae</taxon>
        <taxon>Echinocereeae</taxon>
        <taxon>Carnegiea</taxon>
    </lineage>
</organism>
<dbReference type="EMBL" id="JAKOGI010000014">
    <property type="protein sequence ID" value="KAJ8450601.1"/>
    <property type="molecule type" value="Genomic_DNA"/>
</dbReference>
<dbReference type="AlphaFoldDB" id="A0A9Q1QR40"/>
<reference evidence="2" key="1">
    <citation type="submission" date="2022-04" db="EMBL/GenBank/DDBJ databases">
        <title>Carnegiea gigantea Genome sequencing and assembly v2.</title>
        <authorList>
            <person name="Copetti D."/>
            <person name="Sanderson M.J."/>
            <person name="Burquez A."/>
            <person name="Wojciechowski M.F."/>
        </authorList>
    </citation>
    <scope>NUCLEOTIDE SEQUENCE</scope>
    <source>
        <strain evidence="2">SGP5-SGP5p</strain>
        <tissue evidence="2">Aerial part</tissue>
    </source>
</reference>
<protein>
    <recommendedName>
        <fullName evidence="4">Las1-like protein</fullName>
    </recommendedName>
</protein>
<dbReference type="InterPro" id="IPR007174">
    <property type="entry name" value="Las1"/>
</dbReference>
<dbReference type="OrthoDB" id="10263222at2759"/>
<accession>A0A9Q1QR40</accession>
<feature type="compositionally biased region" description="Basic and acidic residues" evidence="1">
    <location>
        <begin position="557"/>
        <end position="571"/>
    </location>
</feature>
<comment type="caution">
    <text evidence="2">The sequence shown here is derived from an EMBL/GenBank/DDBJ whole genome shotgun (WGS) entry which is preliminary data.</text>
</comment>
<dbReference type="GO" id="GO:0090730">
    <property type="term" value="C:Las1 complex"/>
    <property type="evidence" value="ECO:0007669"/>
    <property type="project" value="InterPro"/>
</dbReference>
<evidence type="ECO:0000313" key="2">
    <source>
        <dbReference type="EMBL" id="KAJ8450601.1"/>
    </source>
</evidence>
<keyword evidence="3" id="KW-1185">Reference proteome</keyword>